<dbReference type="GO" id="GO:0008233">
    <property type="term" value="F:peptidase activity"/>
    <property type="evidence" value="ECO:0007669"/>
    <property type="project" value="UniProtKB-KW"/>
</dbReference>
<name>A0ABT7U9T3_9FIRM</name>
<organism evidence="7 8">
    <name type="scientific">Amedibacillus dolichus</name>
    <dbReference type="NCBI Taxonomy" id="31971"/>
    <lineage>
        <taxon>Bacteria</taxon>
        <taxon>Bacillati</taxon>
        <taxon>Bacillota</taxon>
        <taxon>Erysipelotrichia</taxon>
        <taxon>Erysipelotrichales</taxon>
        <taxon>Erysipelotrichaceae</taxon>
        <taxon>Amedibacillus</taxon>
    </lineage>
</organism>
<sequence>MVHVAVTRDAQEILELDVCGHAGQAPHGEDLVCAGVSSIMVGMLNAIDQLANETCELSMVEGHIHIRSKEGDARAQLLLAATLISLQTLEGSYSGYIQITVQEV</sequence>
<keyword evidence="8" id="KW-1185">Reference proteome</keyword>
<dbReference type="InterPro" id="IPR036764">
    <property type="entry name" value="Peptidase_Prp_sf"/>
</dbReference>
<comment type="similarity">
    <text evidence="5">Belongs to the Prp family.</text>
</comment>
<gene>
    <name evidence="7" type="ORF">QUV96_01815</name>
</gene>
<evidence type="ECO:0000256" key="4">
    <source>
        <dbReference type="ARBA" id="ARBA00022807"/>
    </source>
</evidence>
<dbReference type="GO" id="GO:0006508">
    <property type="term" value="P:proteolysis"/>
    <property type="evidence" value="ECO:0007669"/>
    <property type="project" value="UniProtKB-KW"/>
</dbReference>
<dbReference type="CDD" id="cd16332">
    <property type="entry name" value="Prp-like"/>
    <property type="match status" value="1"/>
</dbReference>
<dbReference type="PANTHER" id="PTHR39178:SF1">
    <property type="entry name" value="RIBOSOMAL-PROCESSING CYSTEINE PROTEASE PRP"/>
    <property type="match status" value="1"/>
</dbReference>
<keyword evidence="1" id="KW-0690">Ribosome biogenesis</keyword>
<dbReference type="SUPFAM" id="SSF118010">
    <property type="entry name" value="TM1457-like"/>
    <property type="match status" value="1"/>
</dbReference>
<dbReference type="RefSeq" id="WP_289606842.1">
    <property type="nucleotide sequence ID" value="NZ_JAUDCG010000005.1"/>
</dbReference>
<reference evidence="7" key="1">
    <citation type="submission" date="2023-06" db="EMBL/GenBank/DDBJ databases">
        <title>Identification and characterization of horizontal gene transfer across gut microbiota members of farm animals based on homology search.</title>
        <authorList>
            <person name="Schwarzerova J."/>
            <person name="Nykrynova M."/>
            <person name="Jureckova K."/>
            <person name="Cejkova D."/>
            <person name="Rychlik I."/>
        </authorList>
    </citation>
    <scope>NUCLEOTIDE SEQUENCE</scope>
    <source>
        <strain evidence="7">ET39</strain>
    </source>
</reference>
<dbReference type="Proteomes" id="UP001529340">
    <property type="component" value="Unassembled WGS sequence"/>
</dbReference>
<keyword evidence="3" id="KW-0378">Hydrolase</keyword>
<dbReference type="EMBL" id="JAUDCG010000005">
    <property type="protein sequence ID" value="MDM8156372.1"/>
    <property type="molecule type" value="Genomic_DNA"/>
</dbReference>
<proteinExistence type="inferred from homology"/>
<evidence type="ECO:0000256" key="2">
    <source>
        <dbReference type="ARBA" id="ARBA00022670"/>
    </source>
</evidence>
<accession>A0ABT7U9T3</accession>
<protein>
    <recommendedName>
        <fullName evidence="6">Ribosomal processing cysteine protease Prp</fullName>
    </recommendedName>
</protein>
<dbReference type="Gene3D" id="3.30.70.1490">
    <property type="entry name" value="Cysteine protease Prp"/>
    <property type="match status" value="1"/>
</dbReference>
<dbReference type="InterPro" id="IPR007422">
    <property type="entry name" value="Peptidase_Prp"/>
</dbReference>
<evidence type="ECO:0000313" key="8">
    <source>
        <dbReference type="Proteomes" id="UP001529340"/>
    </source>
</evidence>
<evidence type="ECO:0000256" key="6">
    <source>
        <dbReference type="ARBA" id="ARBA00044538"/>
    </source>
</evidence>
<evidence type="ECO:0000256" key="5">
    <source>
        <dbReference type="ARBA" id="ARBA00044503"/>
    </source>
</evidence>
<evidence type="ECO:0000256" key="3">
    <source>
        <dbReference type="ARBA" id="ARBA00022801"/>
    </source>
</evidence>
<evidence type="ECO:0000256" key="1">
    <source>
        <dbReference type="ARBA" id="ARBA00022517"/>
    </source>
</evidence>
<dbReference type="PANTHER" id="PTHR39178">
    <property type="entry name" value="HYPOTHETICAL RIBOSOME-ASSOCIATED PROTEIN"/>
    <property type="match status" value="1"/>
</dbReference>
<keyword evidence="2 7" id="KW-0645">Protease</keyword>
<keyword evidence="4" id="KW-0788">Thiol protease</keyword>
<reference evidence="7" key="2">
    <citation type="submission" date="2023-06" db="EMBL/GenBank/DDBJ databases">
        <authorList>
            <person name="Zeman M."/>
            <person name="Kubasova T."/>
            <person name="Jahodarova E."/>
            <person name="Nykrynova M."/>
            <person name="Rychlik I."/>
        </authorList>
    </citation>
    <scope>NUCLEOTIDE SEQUENCE</scope>
    <source>
        <strain evidence="7">ET39</strain>
    </source>
</reference>
<dbReference type="Pfam" id="PF04327">
    <property type="entry name" value="Peptidase_Prp"/>
    <property type="match status" value="1"/>
</dbReference>
<comment type="caution">
    <text evidence="7">The sequence shown here is derived from an EMBL/GenBank/DDBJ whole genome shotgun (WGS) entry which is preliminary data.</text>
</comment>
<evidence type="ECO:0000313" key="7">
    <source>
        <dbReference type="EMBL" id="MDM8156372.1"/>
    </source>
</evidence>